<dbReference type="EMBL" id="BMVW01000005">
    <property type="protein sequence ID" value="GGZ10453.1"/>
    <property type="molecule type" value="Genomic_DNA"/>
</dbReference>
<accession>A0A918UHS9</accession>
<evidence type="ECO:0008006" key="3">
    <source>
        <dbReference type="Google" id="ProtNLM"/>
    </source>
</evidence>
<name>A0A918UHS9_9ACTN</name>
<organism evidence="1 2">
    <name type="scientific">Streptomyces poonensis</name>
    <dbReference type="NCBI Taxonomy" id="68255"/>
    <lineage>
        <taxon>Bacteria</taxon>
        <taxon>Bacillati</taxon>
        <taxon>Actinomycetota</taxon>
        <taxon>Actinomycetes</taxon>
        <taxon>Kitasatosporales</taxon>
        <taxon>Streptomycetaceae</taxon>
        <taxon>Streptomyces</taxon>
    </lineage>
</organism>
<comment type="caution">
    <text evidence="1">The sequence shown here is derived from an EMBL/GenBank/DDBJ whole genome shotgun (WGS) entry which is preliminary data.</text>
</comment>
<dbReference type="AlphaFoldDB" id="A0A918UHS9"/>
<dbReference type="Proteomes" id="UP000622166">
    <property type="component" value="Unassembled WGS sequence"/>
</dbReference>
<evidence type="ECO:0000313" key="2">
    <source>
        <dbReference type="Proteomes" id="UP000622166"/>
    </source>
</evidence>
<keyword evidence="2" id="KW-1185">Reference proteome</keyword>
<reference evidence="1" key="1">
    <citation type="journal article" date="2014" name="Int. J. Syst. Evol. Microbiol.">
        <title>Complete genome sequence of Corynebacterium casei LMG S-19264T (=DSM 44701T), isolated from a smear-ripened cheese.</title>
        <authorList>
            <consortium name="US DOE Joint Genome Institute (JGI-PGF)"/>
            <person name="Walter F."/>
            <person name="Albersmeier A."/>
            <person name="Kalinowski J."/>
            <person name="Ruckert C."/>
        </authorList>
    </citation>
    <scope>NUCLEOTIDE SEQUENCE</scope>
    <source>
        <strain evidence="1">JCM 4815</strain>
    </source>
</reference>
<evidence type="ECO:0000313" key="1">
    <source>
        <dbReference type="EMBL" id="GGZ10453.1"/>
    </source>
</evidence>
<protein>
    <recommendedName>
        <fullName evidence="3">Dehydrogenase</fullName>
    </recommendedName>
</protein>
<sequence length="70" mass="8133">MVRRMTDNAPACPECSQSLKSGGFVLVKREDDGQRICRTLLRCTGQHAWWRWADRPEEPLEACPMPELFR</sequence>
<gene>
    <name evidence="1" type="ORF">GCM10010365_32120</name>
</gene>
<proteinExistence type="predicted"/>
<reference evidence="1" key="2">
    <citation type="submission" date="2020-09" db="EMBL/GenBank/DDBJ databases">
        <authorList>
            <person name="Sun Q."/>
            <person name="Ohkuma M."/>
        </authorList>
    </citation>
    <scope>NUCLEOTIDE SEQUENCE</scope>
    <source>
        <strain evidence="1">JCM 4815</strain>
    </source>
</reference>